<accession>A0ABR4XRR6</accession>
<dbReference type="SUPFAM" id="SSF53335">
    <property type="entry name" value="S-adenosyl-L-methionine-dependent methyltransferases"/>
    <property type="match status" value="1"/>
</dbReference>
<dbReference type="Gene3D" id="3.40.50.150">
    <property type="entry name" value="Vaccinia Virus protein VP39"/>
    <property type="match status" value="1"/>
</dbReference>
<protein>
    <recommendedName>
        <fullName evidence="3">DNA methylase adenine-specific domain-containing protein</fullName>
    </recommendedName>
</protein>
<evidence type="ECO:0008006" key="3">
    <source>
        <dbReference type="Google" id="ProtNLM"/>
    </source>
</evidence>
<gene>
    <name evidence="1" type="ORF">Q757_02585</name>
</gene>
<dbReference type="InterPro" id="IPR029063">
    <property type="entry name" value="SAM-dependent_MTases_sf"/>
</dbReference>
<proteinExistence type="predicted"/>
<evidence type="ECO:0000313" key="2">
    <source>
        <dbReference type="Proteomes" id="UP000030023"/>
    </source>
</evidence>
<name>A0ABR4XRR6_9LACO</name>
<dbReference type="Proteomes" id="UP000030023">
    <property type="component" value="Unassembled WGS sequence"/>
</dbReference>
<organism evidence="1 2">
    <name type="scientific">Oenococcus alcoholitolerans</name>
    <dbReference type="NCBI Taxonomy" id="931074"/>
    <lineage>
        <taxon>Bacteria</taxon>
        <taxon>Bacillati</taxon>
        <taxon>Bacillota</taxon>
        <taxon>Bacilli</taxon>
        <taxon>Lactobacillales</taxon>
        <taxon>Lactobacillaceae</taxon>
        <taxon>Oenococcus</taxon>
    </lineage>
</organism>
<sequence>MQNSPLVQIVDKLDAVFPKNIKNISSIFREVKNIKQSDFKKYDQKQLVTAFNLFIARKFVGDIDIENRITPPVIGDLAAVVLGRLGFIADNSSVYSPSISFPDFAFQVCSHFESRLFIDSDSSSITENLPALAALFGQSFKKSSQYDLILTRFLGIDFKKELNSFLKLDLLRQDGVSLLVINDVDLQSSTFLDFIKTNDLFDLLSIIRLPQTLFKHRETASSLLILRRKGDNKKVKAPVLLAQIPELTKKKEFSDFLNQLDDWKKDNL</sequence>
<comment type="caution">
    <text evidence="1">The sequence shown here is derived from an EMBL/GenBank/DDBJ whole genome shotgun (WGS) entry which is preliminary data.</text>
</comment>
<evidence type="ECO:0000313" key="1">
    <source>
        <dbReference type="EMBL" id="KGO32178.1"/>
    </source>
</evidence>
<dbReference type="EMBL" id="AXCV01000074">
    <property type="protein sequence ID" value="KGO32178.1"/>
    <property type="molecule type" value="Genomic_DNA"/>
</dbReference>
<keyword evidence="2" id="KW-1185">Reference proteome</keyword>
<reference evidence="1 2" key="1">
    <citation type="journal article" date="2014" name="Antonie Van Leeuwenhoek">
        <title>Oenococcus alcoholitolerans sp. nov., a lactic acid bacteria isolated from cachaca and ethanol fermentation processes.</title>
        <authorList>
            <person name="Badotti F."/>
            <person name="Moreira A.P."/>
            <person name="Tonon L.A."/>
            <person name="de Lucena B.T."/>
            <person name="Gomes Fde C."/>
            <person name="Kruger R."/>
            <person name="Thompson C.C."/>
            <person name="de Morais M.A.Jr."/>
            <person name="Rosa C.A."/>
            <person name="Thompson F.L."/>
        </authorList>
    </citation>
    <scope>NUCLEOTIDE SEQUENCE [LARGE SCALE GENOMIC DNA]</scope>
    <source>
        <strain evidence="1 2">UFRJ-M7.2.18</strain>
    </source>
</reference>